<evidence type="ECO:0000313" key="1">
    <source>
        <dbReference type="EMBL" id="TRY14024.1"/>
    </source>
</evidence>
<dbReference type="Proteomes" id="UP000318126">
    <property type="component" value="Unassembled WGS sequence"/>
</dbReference>
<dbReference type="OrthoDB" id="1494738at2"/>
<comment type="caution">
    <text evidence="1">The sequence shown here is derived from an EMBL/GenBank/DDBJ whole genome shotgun (WGS) entry which is preliminary data.</text>
</comment>
<gene>
    <name evidence="1" type="ORF">FN961_12940</name>
</gene>
<name>A0A553JNJ2_SHEHA</name>
<protein>
    <submittedName>
        <fullName evidence="1">Uncharacterized protein</fullName>
    </submittedName>
</protein>
<dbReference type="RefSeq" id="WP_144040595.1">
    <property type="nucleotide sequence ID" value="NZ_BMPL01000014.1"/>
</dbReference>
<proteinExistence type="predicted"/>
<organism evidence="1 2">
    <name type="scientific">Shewanella hanedai</name>
    <name type="common">Alteromonas hanedai</name>
    <dbReference type="NCBI Taxonomy" id="25"/>
    <lineage>
        <taxon>Bacteria</taxon>
        <taxon>Pseudomonadati</taxon>
        <taxon>Pseudomonadota</taxon>
        <taxon>Gammaproteobacteria</taxon>
        <taxon>Alteromonadales</taxon>
        <taxon>Shewanellaceae</taxon>
        <taxon>Shewanella</taxon>
    </lineage>
</organism>
<dbReference type="EMBL" id="VKGK01000014">
    <property type="protein sequence ID" value="TRY14024.1"/>
    <property type="molecule type" value="Genomic_DNA"/>
</dbReference>
<sequence length="196" mass="22745">MTEVYDWNPMPHKVDINCPSCGSYAEFEFAEVVRISLKKDVPFFESSDLFTYQLFKDSCGHRWHGAVYFAKMHGGSTAAIRDLPDGYEPSNWNHSQYLYRNHGLDLGSFTCSSCNSRRVHDLSWPEEAFYSISYKGQVLWAFNRDSGVDLRDFIQSNERKAKNHKWASFLLHIPTIFKKQNARDNVVKQLNKLLSC</sequence>
<reference evidence="2" key="1">
    <citation type="submission" date="2019-07" db="EMBL/GenBank/DDBJ databases">
        <title>Shewanella sp. YLB-08 draft genomic sequence.</title>
        <authorList>
            <person name="Yu L."/>
        </authorList>
    </citation>
    <scope>NUCLEOTIDE SEQUENCE [LARGE SCALE GENOMIC DNA]</scope>
    <source>
        <strain evidence="2">JCM 20706</strain>
    </source>
</reference>
<accession>A0A553JNJ2</accession>
<evidence type="ECO:0000313" key="2">
    <source>
        <dbReference type="Proteomes" id="UP000318126"/>
    </source>
</evidence>
<keyword evidence="2" id="KW-1185">Reference proteome</keyword>
<dbReference type="AlphaFoldDB" id="A0A553JNJ2"/>